<name>A0AAV8ZHM5_9CUCU</name>
<dbReference type="AlphaFoldDB" id="A0AAV8ZHM5"/>
<protein>
    <submittedName>
        <fullName evidence="1">Uncharacterized protein</fullName>
    </submittedName>
</protein>
<dbReference type="EMBL" id="JAPWTK010000002">
    <property type="protein sequence ID" value="KAJ8962789.1"/>
    <property type="molecule type" value="Genomic_DNA"/>
</dbReference>
<evidence type="ECO:0000313" key="1">
    <source>
        <dbReference type="EMBL" id="KAJ8962789.1"/>
    </source>
</evidence>
<accession>A0AAV8ZHM5</accession>
<keyword evidence="2" id="KW-1185">Reference proteome</keyword>
<proteinExistence type="predicted"/>
<organism evidence="1 2">
    <name type="scientific">Aromia moschata</name>
    <dbReference type="NCBI Taxonomy" id="1265417"/>
    <lineage>
        <taxon>Eukaryota</taxon>
        <taxon>Metazoa</taxon>
        <taxon>Ecdysozoa</taxon>
        <taxon>Arthropoda</taxon>
        <taxon>Hexapoda</taxon>
        <taxon>Insecta</taxon>
        <taxon>Pterygota</taxon>
        <taxon>Neoptera</taxon>
        <taxon>Endopterygota</taxon>
        <taxon>Coleoptera</taxon>
        <taxon>Polyphaga</taxon>
        <taxon>Cucujiformia</taxon>
        <taxon>Chrysomeloidea</taxon>
        <taxon>Cerambycidae</taxon>
        <taxon>Cerambycinae</taxon>
        <taxon>Callichromatini</taxon>
        <taxon>Aromia</taxon>
    </lineage>
</organism>
<reference evidence="1" key="1">
    <citation type="journal article" date="2023" name="Insect Mol. Biol.">
        <title>Genome sequencing provides insights into the evolution of gene families encoding plant cell wall-degrading enzymes in longhorned beetles.</title>
        <authorList>
            <person name="Shin N.R."/>
            <person name="Okamura Y."/>
            <person name="Kirsch R."/>
            <person name="Pauchet Y."/>
        </authorList>
    </citation>
    <scope>NUCLEOTIDE SEQUENCE</scope>
    <source>
        <strain evidence="1">AMC_N1</strain>
    </source>
</reference>
<dbReference type="Proteomes" id="UP001162162">
    <property type="component" value="Unassembled WGS sequence"/>
</dbReference>
<comment type="caution">
    <text evidence="1">The sequence shown here is derived from an EMBL/GenBank/DDBJ whole genome shotgun (WGS) entry which is preliminary data.</text>
</comment>
<sequence>MIIEDAFQARQIREIFASIITQERIPQHTFLSAFDESNWHGLPYVYNRHRPVVKKTNTTLLVLTTSADVEKGGLIPSLGTFDVYAIASYLSSHFYLSFFITGQCVYTGTRFQLHVLSILQLLNNFVNPKYGSESVPQYRVLYNSTIIKV</sequence>
<gene>
    <name evidence="1" type="ORF">NQ318_001188</name>
</gene>
<evidence type="ECO:0000313" key="2">
    <source>
        <dbReference type="Proteomes" id="UP001162162"/>
    </source>
</evidence>